<dbReference type="Proteomes" id="UP001501570">
    <property type="component" value="Unassembled WGS sequence"/>
</dbReference>
<sequence length="334" mass="32514">MSPISEDDLDRLANYAAGVLDAAEAAEVERLIAGEPAWARAHARLSAAQPRLDEALSGLAGEPMPADLAARLDLAIAATAGELAARRVGPHEVGSVPIGADGAAGAPRVAPRQAGAGALPAAAAPRENAPSPAPTTEPRRVGPEAIPGGAPAPGGGVATVVSLARRRRWGRMAVGAATAAAVVAACFGGLTLLNNAKDPGVSSSSSGAKAAPAVRGGQGPAAVPTTATGTDYTHDTLALAGSTASGRPAASRQAESVPNLPTGLARLAEPAALDGCLAAIMAAEGGRPASVEYARYQGQPAVIVVLAGGSARVVAAGPDCGSPGRGAALLDSLP</sequence>
<evidence type="ECO:0000256" key="1">
    <source>
        <dbReference type="SAM" id="MobiDB-lite"/>
    </source>
</evidence>
<feature type="compositionally biased region" description="Low complexity" evidence="1">
    <location>
        <begin position="110"/>
        <end position="130"/>
    </location>
</feature>
<proteinExistence type="predicted"/>
<reference evidence="3" key="1">
    <citation type="journal article" date="2019" name="Int. J. Syst. Evol. Microbiol.">
        <title>The Global Catalogue of Microorganisms (GCM) 10K type strain sequencing project: providing services to taxonomists for standard genome sequencing and annotation.</title>
        <authorList>
            <consortium name="The Broad Institute Genomics Platform"/>
            <consortium name="The Broad Institute Genome Sequencing Center for Infectious Disease"/>
            <person name="Wu L."/>
            <person name="Ma J."/>
        </authorList>
    </citation>
    <scope>NUCLEOTIDE SEQUENCE [LARGE SCALE GENOMIC DNA]</scope>
    <source>
        <strain evidence="3">JCM 18304</strain>
    </source>
</reference>
<evidence type="ECO:0000313" key="2">
    <source>
        <dbReference type="EMBL" id="GAA5189088.1"/>
    </source>
</evidence>
<keyword evidence="3" id="KW-1185">Reference proteome</keyword>
<dbReference type="EMBL" id="BAABJQ010000012">
    <property type="protein sequence ID" value="GAA5189088.1"/>
    <property type="molecule type" value="Genomic_DNA"/>
</dbReference>
<dbReference type="RefSeq" id="WP_345631817.1">
    <property type="nucleotide sequence ID" value="NZ_BAABJQ010000012.1"/>
</dbReference>
<feature type="region of interest" description="Disordered" evidence="1">
    <location>
        <begin position="198"/>
        <end position="229"/>
    </location>
</feature>
<organism evidence="2 3">
    <name type="scientific">Rugosimonospora acidiphila</name>
    <dbReference type="NCBI Taxonomy" id="556531"/>
    <lineage>
        <taxon>Bacteria</taxon>
        <taxon>Bacillati</taxon>
        <taxon>Actinomycetota</taxon>
        <taxon>Actinomycetes</taxon>
        <taxon>Micromonosporales</taxon>
        <taxon>Micromonosporaceae</taxon>
        <taxon>Rugosimonospora</taxon>
    </lineage>
</organism>
<accession>A0ABP9RYC5</accession>
<evidence type="ECO:0000313" key="3">
    <source>
        <dbReference type="Proteomes" id="UP001501570"/>
    </source>
</evidence>
<comment type="caution">
    <text evidence="2">The sequence shown here is derived from an EMBL/GenBank/DDBJ whole genome shotgun (WGS) entry which is preliminary data.</text>
</comment>
<gene>
    <name evidence="2" type="ORF">GCM10023322_41220</name>
</gene>
<protein>
    <recommendedName>
        <fullName evidence="4">Anti-sigma factor</fullName>
    </recommendedName>
</protein>
<name>A0ABP9RYC5_9ACTN</name>
<feature type="region of interest" description="Disordered" evidence="1">
    <location>
        <begin position="102"/>
        <end position="155"/>
    </location>
</feature>
<evidence type="ECO:0008006" key="4">
    <source>
        <dbReference type="Google" id="ProtNLM"/>
    </source>
</evidence>